<dbReference type="SMART" id="SM00645">
    <property type="entry name" value="Pept_C1"/>
    <property type="match status" value="1"/>
</dbReference>
<dbReference type="STRING" id="296587.C1E4D9"/>
<gene>
    <name evidence="4" type="ORF">MICPUN_94015</name>
</gene>
<dbReference type="RefSeq" id="XP_002501841.1">
    <property type="nucleotide sequence ID" value="XM_002501795.1"/>
</dbReference>
<feature type="domain" description="Peptidase C1A papain C-terminal" evidence="3">
    <location>
        <begin position="105"/>
        <end position="358"/>
    </location>
</feature>
<dbReference type="PANTHER" id="PTHR12411">
    <property type="entry name" value="CYSTEINE PROTEASE FAMILY C1-RELATED"/>
    <property type="match status" value="1"/>
</dbReference>
<dbReference type="GO" id="GO:0008234">
    <property type="term" value="F:cysteine-type peptidase activity"/>
    <property type="evidence" value="ECO:0007669"/>
    <property type="project" value="InterPro"/>
</dbReference>
<reference evidence="4 5" key="1">
    <citation type="journal article" date="2009" name="Science">
        <title>Green evolution and dynamic adaptations revealed by genomes of the marine picoeukaryotes Micromonas.</title>
        <authorList>
            <person name="Worden A.Z."/>
            <person name="Lee J.H."/>
            <person name="Mock T."/>
            <person name="Rouze P."/>
            <person name="Simmons M.P."/>
            <person name="Aerts A.L."/>
            <person name="Allen A.E."/>
            <person name="Cuvelier M.L."/>
            <person name="Derelle E."/>
            <person name="Everett M.V."/>
            <person name="Foulon E."/>
            <person name="Grimwood J."/>
            <person name="Gundlach H."/>
            <person name="Henrissat B."/>
            <person name="Napoli C."/>
            <person name="McDonald S.M."/>
            <person name="Parker M.S."/>
            <person name="Rombauts S."/>
            <person name="Salamov A."/>
            <person name="Von Dassow P."/>
            <person name="Badger J.H."/>
            <person name="Coutinho P.M."/>
            <person name="Demir E."/>
            <person name="Dubchak I."/>
            <person name="Gentemann C."/>
            <person name="Eikrem W."/>
            <person name="Gready J.E."/>
            <person name="John U."/>
            <person name="Lanier W."/>
            <person name="Lindquist E.A."/>
            <person name="Lucas S."/>
            <person name="Mayer K.F."/>
            <person name="Moreau H."/>
            <person name="Not F."/>
            <person name="Otillar R."/>
            <person name="Panaud O."/>
            <person name="Pangilinan J."/>
            <person name="Paulsen I."/>
            <person name="Piegu B."/>
            <person name="Poliakov A."/>
            <person name="Robbens S."/>
            <person name="Schmutz J."/>
            <person name="Toulza E."/>
            <person name="Wyss T."/>
            <person name="Zelensky A."/>
            <person name="Zhou K."/>
            <person name="Armbrust E.V."/>
            <person name="Bhattacharya D."/>
            <person name="Goodenough U.W."/>
            <person name="Van de Peer Y."/>
            <person name="Grigoriev I.V."/>
        </authorList>
    </citation>
    <scope>NUCLEOTIDE SEQUENCE [LARGE SCALE GENOMIC DNA]</scope>
    <source>
        <strain evidence="5">RCC299 / NOUM17</strain>
    </source>
</reference>
<proteinExistence type="inferred from homology"/>
<organism evidence="4 5">
    <name type="scientific">Micromonas commoda (strain RCC299 / NOUM17 / CCMP2709)</name>
    <name type="common">Picoplanktonic green alga</name>
    <dbReference type="NCBI Taxonomy" id="296587"/>
    <lineage>
        <taxon>Eukaryota</taxon>
        <taxon>Viridiplantae</taxon>
        <taxon>Chlorophyta</taxon>
        <taxon>Mamiellophyceae</taxon>
        <taxon>Mamiellales</taxon>
        <taxon>Mamiellaceae</taxon>
        <taxon>Micromonas</taxon>
    </lineage>
</organism>
<evidence type="ECO:0000256" key="2">
    <source>
        <dbReference type="SAM" id="MobiDB-lite"/>
    </source>
</evidence>
<dbReference type="InterPro" id="IPR013128">
    <property type="entry name" value="Peptidase_C1A"/>
</dbReference>
<dbReference type="Gene3D" id="3.90.70.10">
    <property type="entry name" value="Cysteine proteinases"/>
    <property type="match status" value="1"/>
</dbReference>
<dbReference type="KEGG" id="mis:MICPUN_94015"/>
<dbReference type="OrthoDB" id="190265at2759"/>
<dbReference type="InterPro" id="IPR000169">
    <property type="entry name" value="Pept_cys_AS"/>
</dbReference>
<evidence type="ECO:0000313" key="5">
    <source>
        <dbReference type="Proteomes" id="UP000002009"/>
    </source>
</evidence>
<dbReference type="Pfam" id="PF00112">
    <property type="entry name" value="Peptidase_C1"/>
    <property type="match status" value="1"/>
</dbReference>
<dbReference type="PRINTS" id="PR00705">
    <property type="entry name" value="PAPAIN"/>
</dbReference>
<feature type="compositionally biased region" description="Basic residues" evidence="2">
    <location>
        <begin position="16"/>
        <end position="29"/>
    </location>
</feature>
<feature type="region of interest" description="Disordered" evidence="2">
    <location>
        <begin position="1"/>
        <end position="43"/>
    </location>
</feature>
<evidence type="ECO:0000313" key="4">
    <source>
        <dbReference type="EMBL" id="ACO63099.1"/>
    </source>
</evidence>
<keyword evidence="5" id="KW-1185">Reference proteome</keyword>
<dbReference type="PROSITE" id="PS00139">
    <property type="entry name" value="THIOL_PROTEASE_CYS"/>
    <property type="match status" value="1"/>
</dbReference>
<dbReference type="InParanoid" id="C1E4D9"/>
<dbReference type="EMBL" id="CP001325">
    <property type="protein sequence ID" value="ACO63099.1"/>
    <property type="molecule type" value="Genomic_DNA"/>
</dbReference>
<dbReference type="FunCoup" id="C1E4D9">
    <property type="interactions" value="959"/>
</dbReference>
<evidence type="ECO:0000256" key="1">
    <source>
        <dbReference type="ARBA" id="ARBA00008455"/>
    </source>
</evidence>
<evidence type="ECO:0000259" key="3">
    <source>
        <dbReference type="SMART" id="SM00645"/>
    </source>
</evidence>
<dbReference type="InterPro" id="IPR038765">
    <property type="entry name" value="Papain-like_cys_pep_sf"/>
</dbReference>
<dbReference type="GO" id="GO:0006508">
    <property type="term" value="P:proteolysis"/>
    <property type="evidence" value="ECO:0007669"/>
    <property type="project" value="InterPro"/>
</dbReference>
<dbReference type="InterPro" id="IPR000668">
    <property type="entry name" value="Peptidase_C1A_C"/>
</dbReference>
<dbReference type="Proteomes" id="UP000002009">
    <property type="component" value="Chromosome 4"/>
</dbReference>
<comment type="similarity">
    <text evidence="1">Belongs to the peptidase C1 family.</text>
</comment>
<dbReference type="eggNOG" id="KOG1543">
    <property type="taxonomic scope" value="Eukaryota"/>
</dbReference>
<name>C1E4D9_MICCC</name>
<dbReference type="SUPFAM" id="SSF54001">
    <property type="entry name" value="Cysteine proteinases"/>
    <property type="match status" value="1"/>
</dbReference>
<sequence length="359" mass="39672">MVQRHQALNGQPRPNLGRRLRPRWKRRPDHKLSEEHKKPLGGVIPGQTDYAKLPLSEFANVAKNKGKLGEAFGTRHGRDPITGESYNFYEGNFVAAAFDPADWNLPLNFDARQKWPQCRAIIGTVRDQGKCGSCWAVATAEVMNDRLCIASGGAEQRELSPQYPLSCYDGGSGCQGGDVAVAMHEATTKGMVFGGMLNRSKTACLPYEFEPCEHPCQVQGVIPHECPAHVDDGTCLGNTFKLADQKVFPKSDVYTCPPNDWACIAQEIMTYGPVAVTFGTVHSDFYGYHAGVYTVREEDKNEEGLGMHATKLIGWGFDEATGHPYWLMMNSWDNWGIHGLGRVGVGEMNMEQGIAMVRM</sequence>
<dbReference type="GeneID" id="8242734"/>
<accession>C1E4D9</accession>
<dbReference type="AlphaFoldDB" id="C1E4D9"/>
<protein>
    <submittedName>
        <fullName evidence="4">Cysteine endopeptidase</fullName>
    </submittedName>
</protein>